<evidence type="ECO:0000313" key="1">
    <source>
        <dbReference type="EMBL" id="KAK4362915.1"/>
    </source>
</evidence>
<keyword evidence="2" id="KW-1185">Reference proteome</keyword>
<accession>A0AAE1S3U5</accession>
<comment type="caution">
    <text evidence="1">The sequence shown here is derived from an EMBL/GenBank/DDBJ whole genome shotgun (WGS) entry which is preliminary data.</text>
</comment>
<gene>
    <name evidence="1" type="ORF">RND71_018156</name>
</gene>
<protein>
    <submittedName>
        <fullName evidence="1">Uncharacterized protein</fullName>
    </submittedName>
</protein>
<proteinExistence type="predicted"/>
<evidence type="ECO:0000313" key="2">
    <source>
        <dbReference type="Proteomes" id="UP001291623"/>
    </source>
</evidence>
<dbReference type="Proteomes" id="UP001291623">
    <property type="component" value="Unassembled WGS sequence"/>
</dbReference>
<organism evidence="1 2">
    <name type="scientific">Anisodus tanguticus</name>
    <dbReference type="NCBI Taxonomy" id="243964"/>
    <lineage>
        <taxon>Eukaryota</taxon>
        <taxon>Viridiplantae</taxon>
        <taxon>Streptophyta</taxon>
        <taxon>Embryophyta</taxon>
        <taxon>Tracheophyta</taxon>
        <taxon>Spermatophyta</taxon>
        <taxon>Magnoliopsida</taxon>
        <taxon>eudicotyledons</taxon>
        <taxon>Gunneridae</taxon>
        <taxon>Pentapetalae</taxon>
        <taxon>asterids</taxon>
        <taxon>lamiids</taxon>
        <taxon>Solanales</taxon>
        <taxon>Solanaceae</taxon>
        <taxon>Solanoideae</taxon>
        <taxon>Hyoscyameae</taxon>
        <taxon>Anisodus</taxon>
    </lineage>
</organism>
<name>A0AAE1S3U5_9SOLA</name>
<reference evidence="1" key="1">
    <citation type="submission" date="2023-12" db="EMBL/GenBank/DDBJ databases">
        <title>Genome assembly of Anisodus tanguticus.</title>
        <authorList>
            <person name="Wang Y.-J."/>
        </authorList>
    </citation>
    <scope>NUCLEOTIDE SEQUENCE</scope>
    <source>
        <strain evidence="1">KB-2021</strain>
        <tissue evidence="1">Leaf</tissue>
    </source>
</reference>
<sequence length="250" mass="28102">MTGIQPWCLSRSLQIDTKWVVLGVEESDISAIFFIVFRIPNTGRVFGSGRVCFLFRVETSAKNPKISSYAMSSALHMAFCGQLCNTYGVLSSPTSGPNQALTHERLLQLENVNILINQTLTQLVKDIPKTIEKVIAPIWLSITSIEMRVAQLEEKNKDKEITGLQAELAKVKADGEDSETEEEHENNVDNRGKEVIDEVMSERGLAELPEDDQIQFVTALSMKEYVVRKKRVLDRAHRALLFENGICLPH</sequence>
<dbReference type="AlphaFoldDB" id="A0AAE1S3U5"/>
<dbReference type="EMBL" id="JAVYJV010000009">
    <property type="protein sequence ID" value="KAK4362915.1"/>
    <property type="molecule type" value="Genomic_DNA"/>
</dbReference>